<evidence type="ECO:0000313" key="2">
    <source>
        <dbReference type="Proteomes" id="UP000187406"/>
    </source>
</evidence>
<gene>
    <name evidence="1" type="ORF">CFOL_v3_26393</name>
</gene>
<dbReference type="STRING" id="3775.A0A1Q3CS07"/>
<comment type="caution">
    <text evidence="1">The sequence shown here is derived from an EMBL/GenBank/DDBJ whole genome shotgun (WGS) entry which is preliminary data.</text>
</comment>
<accession>A0A1Q3CS07</accession>
<name>A0A1Q3CS07_CEPFO</name>
<sequence>MKQNPRHWHKAYFNTHPKCDIIDKNLTETFNGWILQARTKAIISMLDEMRVAIMRRVRENREYADKWSEEIAPRVMKKLNDNKKESEVVNGVDRHTVILHDKRCSCREWDLKGYPVHM</sequence>
<dbReference type="AlphaFoldDB" id="A0A1Q3CS07"/>
<dbReference type="PANTHER" id="PTHR31973:SF197">
    <property type="entry name" value="SWIM-TYPE DOMAIN-CONTAINING PROTEIN"/>
    <property type="match status" value="1"/>
</dbReference>
<dbReference type="PANTHER" id="PTHR31973">
    <property type="entry name" value="POLYPROTEIN, PUTATIVE-RELATED"/>
    <property type="match status" value="1"/>
</dbReference>
<protein>
    <submittedName>
        <fullName evidence="1">Uncharacterized protein</fullName>
    </submittedName>
</protein>
<evidence type="ECO:0000313" key="1">
    <source>
        <dbReference type="EMBL" id="GAV82942.1"/>
    </source>
</evidence>
<proteinExistence type="predicted"/>
<dbReference type="InParanoid" id="A0A1Q3CS07"/>
<reference evidence="2" key="1">
    <citation type="submission" date="2016-04" db="EMBL/GenBank/DDBJ databases">
        <title>Cephalotus genome sequencing.</title>
        <authorList>
            <person name="Fukushima K."/>
            <person name="Hasebe M."/>
            <person name="Fang X."/>
        </authorList>
    </citation>
    <scope>NUCLEOTIDE SEQUENCE [LARGE SCALE GENOMIC DNA]</scope>
    <source>
        <strain evidence="2">cv. St1</strain>
    </source>
</reference>
<keyword evidence="2" id="KW-1185">Reference proteome</keyword>
<dbReference type="Proteomes" id="UP000187406">
    <property type="component" value="Unassembled WGS sequence"/>
</dbReference>
<dbReference type="OrthoDB" id="1302282at2759"/>
<dbReference type="EMBL" id="BDDD01002758">
    <property type="protein sequence ID" value="GAV82942.1"/>
    <property type="molecule type" value="Genomic_DNA"/>
</dbReference>
<organism evidence="1 2">
    <name type="scientific">Cephalotus follicularis</name>
    <name type="common">Albany pitcher plant</name>
    <dbReference type="NCBI Taxonomy" id="3775"/>
    <lineage>
        <taxon>Eukaryota</taxon>
        <taxon>Viridiplantae</taxon>
        <taxon>Streptophyta</taxon>
        <taxon>Embryophyta</taxon>
        <taxon>Tracheophyta</taxon>
        <taxon>Spermatophyta</taxon>
        <taxon>Magnoliopsida</taxon>
        <taxon>eudicotyledons</taxon>
        <taxon>Gunneridae</taxon>
        <taxon>Pentapetalae</taxon>
        <taxon>rosids</taxon>
        <taxon>fabids</taxon>
        <taxon>Oxalidales</taxon>
        <taxon>Cephalotaceae</taxon>
        <taxon>Cephalotus</taxon>
    </lineage>
</organism>